<evidence type="ECO:0000313" key="4">
    <source>
        <dbReference type="Proteomes" id="UP000180254"/>
    </source>
</evidence>
<protein>
    <submittedName>
        <fullName evidence="3">Ribosomal RNA small subunit methyltransferase D</fullName>
        <ecNumber evidence="3">2.1.1.171</ecNumber>
    </submittedName>
</protein>
<dbReference type="Proteomes" id="UP000180254">
    <property type="component" value="Unassembled WGS sequence"/>
</dbReference>
<dbReference type="InterPro" id="IPR002052">
    <property type="entry name" value="DNA_methylase_N6_adenine_CS"/>
</dbReference>
<proteinExistence type="predicted"/>
<dbReference type="SUPFAM" id="SSF53335">
    <property type="entry name" value="S-adenosyl-L-methionine-dependent methyltransferases"/>
    <property type="match status" value="1"/>
</dbReference>
<dbReference type="PROSITE" id="PS00092">
    <property type="entry name" value="N6_MTASE"/>
    <property type="match status" value="1"/>
</dbReference>
<dbReference type="GO" id="GO:0003676">
    <property type="term" value="F:nucleic acid binding"/>
    <property type="evidence" value="ECO:0007669"/>
    <property type="project" value="InterPro"/>
</dbReference>
<dbReference type="InterPro" id="IPR004398">
    <property type="entry name" value="RNA_MeTrfase_RsmD"/>
</dbReference>
<dbReference type="Pfam" id="PF03602">
    <property type="entry name" value="Cons_hypoth95"/>
    <property type="match status" value="1"/>
</dbReference>
<dbReference type="InterPro" id="IPR029063">
    <property type="entry name" value="SAM-dependent_MTases_sf"/>
</dbReference>
<dbReference type="CDD" id="cd02440">
    <property type="entry name" value="AdoMet_MTases"/>
    <property type="match status" value="1"/>
</dbReference>
<evidence type="ECO:0000256" key="1">
    <source>
        <dbReference type="ARBA" id="ARBA00022603"/>
    </source>
</evidence>
<keyword evidence="2 3" id="KW-0808">Transferase</keyword>
<dbReference type="EC" id="2.1.1.171" evidence="3"/>
<dbReference type="OrthoDB" id="9803017at2"/>
<dbReference type="NCBIfam" id="TIGR00095">
    <property type="entry name" value="16S rRNA (guanine(966)-N(2))-methyltransferase RsmD"/>
    <property type="match status" value="1"/>
</dbReference>
<sequence length="190" mass="21085">MRIISGEYRGFRLKTPKGDSTRPTTDRVKESVFSMIESKKHITSGARVLDLFAGSGGIGLEFLSRGAAHACFVDSDASSISVIKENIAKCRAEDSTEVYRNDAFKAIELLSRKRHKFDYIFMDPPYEKNIIPKILETIYNSGILSSNGLIIAEHEAGLEMEENVCNMAKIDSRKYGSIGVSFFTPGETSE</sequence>
<dbReference type="PANTHER" id="PTHR43542:SF1">
    <property type="entry name" value="METHYLTRANSFERASE"/>
    <property type="match status" value="1"/>
</dbReference>
<dbReference type="EMBL" id="MKIE01000002">
    <property type="protein sequence ID" value="OHW62660.1"/>
    <property type="molecule type" value="Genomic_DNA"/>
</dbReference>
<dbReference type="GO" id="GO:0052913">
    <property type="term" value="F:16S rRNA (guanine(966)-N(2))-methyltransferase activity"/>
    <property type="evidence" value="ECO:0007669"/>
    <property type="project" value="UniProtKB-EC"/>
</dbReference>
<keyword evidence="1 3" id="KW-0489">Methyltransferase</keyword>
<dbReference type="RefSeq" id="WP_071061253.1">
    <property type="nucleotide sequence ID" value="NZ_MKIE01000002.1"/>
</dbReference>
<evidence type="ECO:0000256" key="2">
    <source>
        <dbReference type="ARBA" id="ARBA00022679"/>
    </source>
</evidence>
<reference evidence="3 4" key="1">
    <citation type="submission" date="2016-09" db="EMBL/GenBank/DDBJ databases">
        <title>Genome sequence of Eubacterium angustum.</title>
        <authorList>
            <person name="Poehlein A."/>
            <person name="Daniel R."/>
        </authorList>
    </citation>
    <scope>NUCLEOTIDE SEQUENCE [LARGE SCALE GENOMIC DNA]</scope>
    <source>
        <strain evidence="3 4">DSM 1989</strain>
    </source>
</reference>
<organism evidence="3 4">
    <name type="scientific">Andreesenia angusta</name>
    <dbReference type="NCBI Taxonomy" id="39480"/>
    <lineage>
        <taxon>Bacteria</taxon>
        <taxon>Bacillati</taxon>
        <taxon>Bacillota</taxon>
        <taxon>Tissierellia</taxon>
        <taxon>Tissierellales</taxon>
        <taxon>Gottschalkiaceae</taxon>
        <taxon>Andreesenia</taxon>
    </lineage>
</organism>
<accession>A0A1S1V8D7</accession>
<name>A0A1S1V8D7_9FIRM</name>
<dbReference type="PANTHER" id="PTHR43542">
    <property type="entry name" value="METHYLTRANSFERASE"/>
    <property type="match status" value="1"/>
</dbReference>
<comment type="caution">
    <text evidence="3">The sequence shown here is derived from an EMBL/GenBank/DDBJ whole genome shotgun (WGS) entry which is preliminary data.</text>
</comment>
<evidence type="ECO:0000313" key="3">
    <source>
        <dbReference type="EMBL" id="OHW62660.1"/>
    </source>
</evidence>
<dbReference type="STRING" id="39480.EUAN_04440"/>
<dbReference type="Gene3D" id="3.40.50.150">
    <property type="entry name" value="Vaccinia Virus protein VP39"/>
    <property type="match status" value="1"/>
</dbReference>
<dbReference type="PIRSF" id="PIRSF004553">
    <property type="entry name" value="CHP00095"/>
    <property type="match status" value="1"/>
</dbReference>
<keyword evidence="4" id="KW-1185">Reference proteome</keyword>
<gene>
    <name evidence="3" type="primary">rsmD</name>
    <name evidence="3" type="ORF">EUAN_04440</name>
</gene>
<dbReference type="AlphaFoldDB" id="A0A1S1V8D7"/>